<evidence type="ECO:0000256" key="5">
    <source>
        <dbReference type="ARBA" id="ARBA00022764"/>
    </source>
</evidence>
<sequence length="246" mass="28140">MTYNVNRQKREVGTEVQLPLRKLLILTILWSLSNSVSAHLFKQQVEQDIKHYSQQQNWLNYDAEVLIWLPNKANHLPACKDTVQYQRTTPNNAPIGRVNYLISCTQPSWKVRAHAKVKIGLEVWHAKTDINPNQILKKQHIQLQRGVISRHTQRFITSSQQLVNQRAKRRIRSGKIILPSQLQQRLLVERKDEVIIRAGSGGFVVSMKGKALQNGQLGDKIYIKNLSSGKKIQAKIIASGVVETLF</sequence>
<feature type="domain" description="SAF" evidence="8">
    <location>
        <begin position="121"/>
        <end position="183"/>
    </location>
</feature>
<reference evidence="10" key="1">
    <citation type="submission" date="2018-05" db="EMBL/GenBank/DDBJ databases">
        <authorList>
            <person name="Cea G.-C."/>
            <person name="William W."/>
        </authorList>
    </citation>
    <scope>NUCLEOTIDE SEQUENCE [LARGE SCALE GENOMIC DNA]</scope>
    <source>
        <strain evidence="10">DB21MT 5</strain>
    </source>
</reference>
<dbReference type="InterPro" id="IPR013974">
    <property type="entry name" value="SAF"/>
</dbReference>
<dbReference type="Gene3D" id="3.90.1210.10">
    <property type="entry name" value="Antifreeze-like/N-acetylneuraminic acid synthase C-terminal domain"/>
    <property type="match status" value="1"/>
</dbReference>
<comment type="similarity">
    <text evidence="2 7">Belongs to the FlgA family.</text>
</comment>
<keyword evidence="4" id="KW-0732">Signal</keyword>
<dbReference type="AlphaFoldDB" id="A0A330LR32"/>
<dbReference type="InterPro" id="IPR041231">
    <property type="entry name" value="FlgA_N"/>
</dbReference>
<dbReference type="InterPro" id="IPR039246">
    <property type="entry name" value="Flagellar_FlgA"/>
</dbReference>
<accession>A0A330LR32</accession>
<comment type="function">
    <text evidence="6 7">Involved in the assembly process of the P-ring formation. It may associate with FlgF on the rod constituting a structure essential for the P-ring assembly or may act as a modulator protein for the P-ring assembly.</text>
</comment>
<proteinExistence type="inferred from homology"/>
<protein>
    <recommendedName>
        <fullName evidence="3 7">Flagella basal body P-ring formation protein FlgA</fullName>
    </recommendedName>
</protein>
<dbReference type="Gene3D" id="2.30.30.760">
    <property type="match status" value="1"/>
</dbReference>
<name>A0A330LR32_9GAMM</name>
<evidence type="ECO:0000313" key="10">
    <source>
        <dbReference type="Proteomes" id="UP000250163"/>
    </source>
</evidence>
<dbReference type="GO" id="GO:0042597">
    <property type="term" value="C:periplasmic space"/>
    <property type="evidence" value="ECO:0007669"/>
    <property type="project" value="UniProtKB-SubCell"/>
</dbReference>
<evidence type="ECO:0000256" key="6">
    <source>
        <dbReference type="ARBA" id="ARBA00025643"/>
    </source>
</evidence>
<dbReference type="InterPro" id="IPR017585">
    <property type="entry name" value="SAF_FlgA"/>
</dbReference>
<comment type="subcellular location">
    <subcellularLocation>
        <location evidence="1 7">Periplasm</location>
    </subcellularLocation>
</comment>
<dbReference type="EMBL" id="LS483250">
    <property type="protein sequence ID" value="SQD78656.1"/>
    <property type="molecule type" value="Genomic_DNA"/>
</dbReference>
<dbReference type="GO" id="GO:0044780">
    <property type="term" value="P:bacterial-type flagellum assembly"/>
    <property type="evidence" value="ECO:0007669"/>
    <property type="project" value="InterPro"/>
</dbReference>
<keyword evidence="10" id="KW-1185">Reference proteome</keyword>
<dbReference type="SMART" id="SM00858">
    <property type="entry name" value="SAF"/>
    <property type="match status" value="1"/>
</dbReference>
<evidence type="ECO:0000256" key="3">
    <source>
        <dbReference type="ARBA" id="ARBA00014754"/>
    </source>
</evidence>
<evidence type="ECO:0000256" key="1">
    <source>
        <dbReference type="ARBA" id="ARBA00004418"/>
    </source>
</evidence>
<keyword evidence="5 7" id="KW-0574">Periplasm</keyword>
<dbReference type="Pfam" id="PF17656">
    <property type="entry name" value="ChapFlgA_N"/>
    <property type="match status" value="1"/>
</dbReference>
<evidence type="ECO:0000313" key="9">
    <source>
        <dbReference type="EMBL" id="SQD78656.1"/>
    </source>
</evidence>
<dbReference type="KEGG" id="mya:MORIYA_2178"/>
<evidence type="ECO:0000256" key="2">
    <source>
        <dbReference type="ARBA" id="ARBA00010474"/>
    </source>
</evidence>
<dbReference type="PANTHER" id="PTHR36307:SF1">
    <property type="entry name" value="FLAGELLA BASAL BODY P-RING FORMATION PROTEIN FLGA"/>
    <property type="match status" value="1"/>
</dbReference>
<evidence type="ECO:0000259" key="8">
    <source>
        <dbReference type="SMART" id="SM00858"/>
    </source>
</evidence>
<organism evidence="9 10">
    <name type="scientific">Moritella yayanosii</name>
    <dbReference type="NCBI Taxonomy" id="69539"/>
    <lineage>
        <taxon>Bacteria</taxon>
        <taxon>Pseudomonadati</taxon>
        <taxon>Pseudomonadota</taxon>
        <taxon>Gammaproteobacteria</taxon>
        <taxon>Alteromonadales</taxon>
        <taxon>Moritellaceae</taxon>
        <taxon>Moritella</taxon>
    </lineage>
</organism>
<dbReference type="Pfam" id="PF13144">
    <property type="entry name" value="ChapFlgA"/>
    <property type="match status" value="1"/>
</dbReference>
<evidence type="ECO:0000256" key="4">
    <source>
        <dbReference type="ARBA" id="ARBA00022729"/>
    </source>
</evidence>
<dbReference type="RefSeq" id="WP_232011592.1">
    <property type="nucleotide sequence ID" value="NZ_LS483250.1"/>
</dbReference>
<gene>
    <name evidence="9" type="ORF">MORIYA_2178</name>
</gene>
<evidence type="ECO:0000256" key="7">
    <source>
        <dbReference type="RuleBase" id="RU362063"/>
    </source>
</evidence>
<dbReference type="CDD" id="cd11614">
    <property type="entry name" value="SAF_CpaB_FlgA_like"/>
    <property type="match status" value="1"/>
</dbReference>
<dbReference type="PANTHER" id="PTHR36307">
    <property type="entry name" value="FLAGELLA BASAL BODY P-RING FORMATION PROTEIN FLGA"/>
    <property type="match status" value="1"/>
</dbReference>
<dbReference type="Proteomes" id="UP000250163">
    <property type="component" value="Chromosome MORIYA"/>
</dbReference>
<keyword evidence="7" id="KW-1005">Bacterial flagellum biogenesis</keyword>
<dbReference type="NCBIfam" id="TIGR03170">
    <property type="entry name" value="flgA_cterm"/>
    <property type="match status" value="1"/>
</dbReference>